<organism evidence="1 2">
    <name type="scientific">Polynucleobacter tropicus</name>
    <dbReference type="NCBI Taxonomy" id="1743174"/>
    <lineage>
        <taxon>Bacteria</taxon>
        <taxon>Pseudomonadati</taxon>
        <taxon>Pseudomonadota</taxon>
        <taxon>Betaproteobacteria</taxon>
        <taxon>Burkholderiales</taxon>
        <taxon>Burkholderiaceae</taxon>
        <taxon>Polynucleobacter</taxon>
    </lineage>
</organism>
<dbReference type="EMBL" id="CP028942">
    <property type="protein sequence ID" value="QKM65383.1"/>
    <property type="molecule type" value="Genomic_DNA"/>
</dbReference>
<sequence>MTPKIIFAGPVQNSAKHLPAVFQNIENMSHLASETAYVFVENDSTDSTKIDIQNFGLNKPNFTFISLDGLNQIPVRTLRLEMVRNAYLEFIKSDPKLRGFDFLVVLDMDEGNTHQVPILAFSDALAFLSELDSRAAVFANQQGSYFDMWALRSKDLCPCDAWQEVFDYAHENRVSDEQAFAQTFAKRVLSIETNKPPIKVDSAFGGLGIYKLKFVLENLNPYLGSKIKILKNDQGGMNVLRTQICEHVHFHEGLISQKGDLFIFPSLVNGVLAEIPFNPSFYRSLIF</sequence>
<reference evidence="1 2" key="1">
    <citation type="submission" date="2018-04" db="EMBL/GenBank/DDBJ databases">
        <title>Polynucleobacter sp. UH21B genome.</title>
        <authorList>
            <person name="Hahn M.W."/>
        </authorList>
    </citation>
    <scope>NUCLEOTIDE SEQUENCE [LARGE SCALE GENOMIC DNA]</scope>
    <source>
        <strain evidence="1 2">MWH-UH21B</strain>
    </source>
</reference>
<evidence type="ECO:0008006" key="3">
    <source>
        <dbReference type="Google" id="ProtNLM"/>
    </source>
</evidence>
<evidence type="ECO:0000313" key="2">
    <source>
        <dbReference type="Proteomes" id="UP000503312"/>
    </source>
</evidence>
<dbReference type="AlphaFoldDB" id="A0A6M9Q7P1"/>
<proteinExistence type="predicted"/>
<protein>
    <recommendedName>
        <fullName evidence="3">Glycosyltransferase 2-like domain-containing protein</fullName>
    </recommendedName>
</protein>
<gene>
    <name evidence="1" type="ORF">DCO17_09115</name>
</gene>
<dbReference type="Proteomes" id="UP000503312">
    <property type="component" value="Chromosome"/>
</dbReference>
<name>A0A6M9Q7P1_9BURK</name>
<dbReference type="KEGG" id="ptrp:DCO17_09115"/>
<keyword evidence="2" id="KW-1185">Reference proteome</keyword>
<evidence type="ECO:0000313" key="1">
    <source>
        <dbReference type="EMBL" id="QKM65383.1"/>
    </source>
</evidence>
<accession>A0A6M9Q7P1</accession>